<name>A0ABQ7UNM5_SOLTU</name>
<keyword evidence="2" id="KW-1185">Reference proteome</keyword>
<accession>A0ABQ7UNM5</accession>
<gene>
    <name evidence="1" type="ORF">KY290_029749</name>
</gene>
<proteinExistence type="predicted"/>
<reference evidence="1 2" key="1">
    <citation type="journal article" date="2021" name="bioRxiv">
        <title>Chromosome-scale and haplotype-resolved genome assembly of a tetraploid potato cultivar.</title>
        <authorList>
            <person name="Sun H."/>
            <person name="Jiao W.-B."/>
            <person name="Krause K."/>
            <person name="Campoy J.A."/>
            <person name="Goel M."/>
            <person name="Folz-Donahue K."/>
            <person name="Kukat C."/>
            <person name="Huettel B."/>
            <person name="Schneeberger K."/>
        </authorList>
    </citation>
    <scope>NUCLEOTIDE SEQUENCE [LARGE SCALE GENOMIC DNA]</scope>
    <source>
        <strain evidence="1">SolTubOtavaFocal</strain>
        <tissue evidence="1">Leaves</tissue>
    </source>
</reference>
<dbReference type="EMBL" id="JAIVGD010000019">
    <property type="protein sequence ID" value="KAH0750517.1"/>
    <property type="molecule type" value="Genomic_DNA"/>
</dbReference>
<protein>
    <recommendedName>
        <fullName evidence="3">F-box/LRR-repeat protein</fullName>
    </recommendedName>
</protein>
<evidence type="ECO:0000313" key="1">
    <source>
        <dbReference type="EMBL" id="KAH0750517.1"/>
    </source>
</evidence>
<evidence type="ECO:0008006" key="3">
    <source>
        <dbReference type="Google" id="ProtNLM"/>
    </source>
</evidence>
<dbReference type="SUPFAM" id="SSF52047">
    <property type="entry name" value="RNI-like"/>
    <property type="match status" value="1"/>
</dbReference>
<evidence type="ECO:0000313" key="2">
    <source>
        <dbReference type="Proteomes" id="UP000826656"/>
    </source>
</evidence>
<dbReference type="InterPro" id="IPR032675">
    <property type="entry name" value="LRR_dom_sf"/>
</dbReference>
<comment type="caution">
    <text evidence="1">The sequence shown here is derived from an EMBL/GenBank/DDBJ whole genome shotgun (WGS) entry which is preliminary data.</text>
</comment>
<organism evidence="1 2">
    <name type="scientific">Solanum tuberosum</name>
    <name type="common">Potato</name>
    <dbReference type="NCBI Taxonomy" id="4113"/>
    <lineage>
        <taxon>Eukaryota</taxon>
        <taxon>Viridiplantae</taxon>
        <taxon>Streptophyta</taxon>
        <taxon>Embryophyta</taxon>
        <taxon>Tracheophyta</taxon>
        <taxon>Spermatophyta</taxon>
        <taxon>Magnoliopsida</taxon>
        <taxon>eudicotyledons</taxon>
        <taxon>Gunneridae</taxon>
        <taxon>Pentapetalae</taxon>
        <taxon>asterids</taxon>
        <taxon>lamiids</taxon>
        <taxon>Solanales</taxon>
        <taxon>Solanaceae</taxon>
        <taxon>Solanoideae</taxon>
        <taxon>Solaneae</taxon>
        <taxon>Solanum</taxon>
    </lineage>
</organism>
<sequence length="116" mass="12914">MRSIKNSAYVIEEIARSCKKNSKLKIMGPCDMVFASTLVSFLPNLKVLSVRCTVLSKPGLKKLKVLNISHCIIIEDPPPAPMKILTKLDESILEKASRLDKFLTCMSDSCIVCQRS</sequence>
<dbReference type="Gene3D" id="3.80.10.10">
    <property type="entry name" value="Ribonuclease Inhibitor"/>
    <property type="match status" value="1"/>
</dbReference>
<dbReference type="Proteomes" id="UP000826656">
    <property type="component" value="Unassembled WGS sequence"/>
</dbReference>